<evidence type="ECO:0000259" key="6">
    <source>
        <dbReference type="Pfam" id="PF00669"/>
    </source>
</evidence>
<feature type="domain" description="Flagellin N-terminal" evidence="6">
    <location>
        <begin position="3"/>
        <end position="140"/>
    </location>
</feature>
<dbReference type="InterPro" id="IPR001492">
    <property type="entry name" value="Flagellin"/>
</dbReference>
<dbReference type="RefSeq" id="WP_126793422.1">
    <property type="nucleotide sequence ID" value="NZ_PIPI01000006.1"/>
</dbReference>
<dbReference type="PANTHER" id="PTHR42792:SF1">
    <property type="entry name" value="FLAGELLAR HOOK-ASSOCIATED PROTEIN 3"/>
    <property type="match status" value="1"/>
</dbReference>
<keyword evidence="7" id="KW-0969">Cilium</keyword>
<evidence type="ECO:0000256" key="5">
    <source>
        <dbReference type="ARBA" id="ARBA00023143"/>
    </source>
</evidence>
<dbReference type="Gene3D" id="1.20.1330.10">
    <property type="entry name" value="f41 fragment of flagellin, N-terminal domain"/>
    <property type="match status" value="1"/>
</dbReference>
<keyword evidence="8" id="KW-1185">Reference proteome</keyword>
<dbReference type="GO" id="GO:0071973">
    <property type="term" value="P:bacterial-type flagellum-dependent cell motility"/>
    <property type="evidence" value="ECO:0007669"/>
    <property type="project" value="InterPro"/>
</dbReference>
<evidence type="ECO:0000256" key="2">
    <source>
        <dbReference type="ARBA" id="ARBA00004613"/>
    </source>
</evidence>
<evidence type="ECO:0000313" key="8">
    <source>
        <dbReference type="Proteomes" id="UP000288212"/>
    </source>
</evidence>
<gene>
    <name evidence="7" type="primary">flgL</name>
    <name evidence="7" type="ORF">CWE06_09340</name>
</gene>
<dbReference type="OrthoDB" id="9768249at2"/>
<keyword evidence="7" id="KW-0282">Flagellum</keyword>
<dbReference type="GO" id="GO:0009424">
    <property type="term" value="C:bacterial-type flagellum hook"/>
    <property type="evidence" value="ECO:0007669"/>
    <property type="project" value="InterPro"/>
</dbReference>
<evidence type="ECO:0000313" key="7">
    <source>
        <dbReference type="EMBL" id="RUO19226.1"/>
    </source>
</evidence>
<name>A0A432VSB8_9GAMM</name>
<dbReference type="GO" id="GO:0005198">
    <property type="term" value="F:structural molecule activity"/>
    <property type="evidence" value="ECO:0007669"/>
    <property type="project" value="InterPro"/>
</dbReference>
<keyword evidence="4" id="KW-0964">Secreted</keyword>
<evidence type="ECO:0000256" key="4">
    <source>
        <dbReference type="ARBA" id="ARBA00022525"/>
    </source>
</evidence>
<evidence type="ECO:0000256" key="3">
    <source>
        <dbReference type="ARBA" id="ARBA00005709"/>
    </source>
</evidence>
<dbReference type="SUPFAM" id="SSF64518">
    <property type="entry name" value="Phase 1 flagellin"/>
    <property type="match status" value="1"/>
</dbReference>
<protein>
    <submittedName>
        <fullName evidence="7">Flagellar hook-associated protein 3</fullName>
    </submittedName>
</protein>
<dbReference type="EMBL" id="PIPI01000006">
    <property type="protein sequence ID" value="RUO19226.1"/>
    <property type="molecule type" value="Genomic_DNA"/>
</dbReference>
<dbReference type="GO" id="GO:0005576">
    <property type="term" value="C:extracellular region"/>
    <property type="evidence" value="ECO:0007669"/>
    <property type="project" value="UniProtKB-SubCell"/>
</dbReference>
<proteinExistence type="inferred from homology"/>
<evidence type="ECO:0000256" key="1">
    <source>
        <dbReference type="ARBA" id="ARBA00004365"/>
    </source>
</evidence>
<dbReference type="InterPro" id="IPR001029">
    <property type="entry name" value="Flagellin_N"/>
</dbReference>
<dbReference type="Proteomes" id="UP000288212">
    <property type="component" value="Unassembled WGS sequence"/>
</dbReference>
<keyword evidence="7" id="KW-0966">Cell projection</keyword>
<comment type="caution">
    <text evidence="7">The sequence shown here is derived from an EMBL/GenBank/DDBJ whole genome shotgun (WGS) entry which is preliminary data.</text>
</comment>
<keyword evidence="5" id="KW-0975">Bacterial flagellum</keyword>
<accession>A0A432VSB8</accession>
<comment type="subcellular location">
    <subcellularLocation>
        <location evidence="1">Bacterial flagellum</location>
    </subcellularLocation>
    <subcellularLocation>
        <location evidence="2">Secreted</location>
    </subcellularLocation>
</comment>
<dbReference type="InterPro" id="IPR013384">
    <property type="entry name" value="Flagell_FlgL"/>
</dbReference>
<comment type="similarity">
    <text evidence="3">Belongs to the bacterial flagellin family.</text>
</comment>
<dbReference type="Pfam" id="PF00669">
    <property type="entry name" value="Flagellin_N"/>
    <property type="match status" value="1"/>
</dbReference>
<organism evidence="7 8">
    <name type="scientific">Aliidiomarina haloalkalitolerans</name>
    <dbReference type="NCBI Taxonomy" id="859059"/>
    <lineage>
        <taxon>Bacteria</taxon>
        <taxon>Pseudomonadati</taxon>
        <taxon>Pseudomonadota</taxon>
        <taxon>Gammaproteobacteria</taxon>
        <taxon>Alteromonadales</taxon>
        <taxon>Idiomarinaceae</taxon>
        <taxon>Aliidiomarina</taxon>
    </lineage>
</organism>
<dbReference type="NCBIfam" id="TIGR02550">
    <property type="entry name" value="flagell_flgL"/>
    <property type="match status" value="1"/>
</dbReference>
<reference evidence="7 8" key="1">
    <citation type="journal article" date="2011" name="Front. Microbiol.">
        <title>Genomic signatures of strain selection and enhancement in Bacillus atrophaeus var. globigii, a historical biowarfare simulant.</title>
        <authorList>
            <person name="Gibbons H.S."/>
            <person name="Broomall S.M."/>
            <person name="McNew L.A."/>
            <person name="Daligault H."/>
            <person name="Chapman C."/>
            <person name="Bruce D."/>
            <person name="Karavis M."/>
            <person name="Krepps M."/>
            <person name="McGregor P.A."/>
            <person name="Hong C."/>
            <person name="Park K.H."/>
            <person name="Akmal A."/>
            <person name="Feldman A."/>
            <person name="Lin J.S."/>
            <person name="Chang W.E."/>
            <person name="Higgs B.W."/>
            <person name="Demirev P."/>
            <person name="Lindquist J."/>
            <person name="Liem A."/>
            <person name="Fochler E."/>
            <person name="Read T.D."/>
            <person name="Tapia R."/>
            <person name="Johnson S."/>
            <person name="Bishop-Lilly K.A."/>
            <person name="Detter C."/>
            <person name="Han C."/>
            <person name="Sozhamannan S."/>
            <person name="Rosenzweig C.N."/>
            <person name="Skowronski E.W."/>
        </authorList>
    </citation>
    <scope>NUCLEOTIDE SEQUENCE [LARGE SCALE GENOMIC DNA]</scope>
    <source>
        <strain evidence="7 8">AK5</strain>
    </source>
</reference>
<sequence length="403" mass="43788">MRVSTQIIFDQNMKSMSQQQSAFMKVGNQLATGRRVVNISDDPQAASRAVNVQQSKATTQQMLDARVSARNNLSQQESVLNGLGDMITRSKTLLVQASNGAMSELDKASIAAELEGLYEAMIGQANVTDGVGRFLFAGQKDDSAPVVKIDGRAQFVADIVPREQFIDDNRKMTVRDTAERVFAAAPGSTTYHVKVDSANQGTLVVNSTNVLDTTNPQFGEKFTVAFADDGAGGLTYSITTAAGEQATGAFNAGDAIEFGGLRFATSGTPSAGDSFTAGRAAEMDPNLFRTMEDVIQQLRQPLETDEQRAAQRNVLSESMRELDHMLDNILTRRASVGSRLNELDTLDLVGNNRLLAYEQTLSDLVDLDYVKAASDYSMRMIGLQAAQKTFVDIKGMNLFDYLR</sequence>
<dbReference type="AlphaFoldDB" id="A0A432VSB8"/>
<dbReference type="PANTHER" id="PTHR42792">
    <property type="entry name" value="FLAGELLIN"/>
    <property type="match status" value="1"/>
</dbReference>